<evidence type="ECO:0000313" key="4">
    <source>
        <dbReference type="Proteomes" id="UP000663207"/>
    </source>
</evidence>
<keyword evidence="4" id="KW-1185">Reference proteome</keyword>
<keyword evidence="1" id="KW-0472">Membrane</keyword>
<evidence type="ECO:0000256" key="1">
    <source>
        <dbReference type="SAM" id="Phobius"/>
    </source>
</evidence>
<feature type="transmembrane region" description="Helical" evidence="1">
    <location>
        <begin position="21"/>
        <end position="42"/>
    </location>
</feature>
<feature type="transmembrane region" description="Helical" evidence="1">
    <location>
        <begin position="62"/>
        <end position="83"/>
    </location>
</feature>
<feature type="transmembrane region" description="Helical" evidence="1">
    <location>
        <begin position="234"/>
        <end position="252"/>
    </location>
</feature>
<dbReference type="Proteomes" id="UP000663207">
    <property type="component" value="Chromosome"/>
</dbReference>
<protein>
    <submittedName>
        <fullName evidence="3">DUF4010 domain-containing protein</fullName>
    </submittedName>
</protein>
<proteinExistence type="predicted"/>
<reference evidence="3 4" key="1">
    <citation type="submission" date="2021-03" db="EMBL/GenBank/DDBJ databases">
        <title>Novel species identification of genus Shewanella.</title>
        <authorList>
            <person name="Liu G."/>
            <person name="Zhang Q."/>
        </authorList>
    </citation>
    <scope>NUCLEOTIDE SEQUENCE [LARGE SCALE GENOMIC DNA]</scope>
    <source>
        <strain evidence="3 4">FJAT-52962</strain>
    </source>
</reference>
<name>A0ABX7R4I5_9GAMM</name>
<feature type="domain" description="DUF4010" evidence="2">
    <location>
        <begin position="41"/>
        <end position="254"/>
    </location>
</feature>
<evidence type="ECO:0000313" key="3">
    <source>
        <dbReference type="EMBL" id="QSX38634.1"/>
    </source>
</evidence>
<organism evidence="3 4">
    <name type="scientific">Shewanella sedimentimangrovi</name>
    <dbReference type="NCBI Taxonomy" id="2814293"/>
    <lineage>
        <taxon>Bacteria</taxon>
        <taxon>Pseudomonadati</taxon>
        <taxon>Pseudomonadota</taxon>
        <taxon>Gammaproteobacteria</taxon>
        <taxon>Alteromonadales</taxon>
        <taxon>Shewanellaceae</taxon>
        <taxon>Shewanella</taxon>
    </lineage>
</organism>
<feature type="transmembrane region" description="Helical" evidence="1">
    <location>
        <begin position="95"/>
        <end position="117"/>
    </location>
</feature>
<keyword evidence="1" id="KW-0812">Transmembrane</keyword>
<gene>
    <name evidence="3" type="ORF">JYB85_07425</name>
</gene>
<dbReference type="InterPro" id="IPR025105">
    <property type="entry name" value="DUF4010"/>
</dbReference>
<dbReference type="EMBL" id="CP071502">
    <property type="protein sequence ID" value="QSX38634.1"/>
    <property type="molecule type" value="Genomic_DNA"/>
</dbReference>
<sequence length="289" mass="32281">MRHTTPLATHFRDKHIWLDMGLLALLCVVAAFVPILKIVPLVAGLELFSFFCFHLAPERSRFQLQGFLGGFISSTAVYLQVLNDKKFAASRERDLRLTLLFALCAMLLECLMIVWFLSGSLAWTYYLPFLTQLLLIVCVIVFLNARKGHYPEALEHDNAGMAEIELLNDHPILWKNVIKLSALIFILVYGMHFIGSELELSRNISTLLISLFEAHAVLASVMTEQSLYAQPSGLLTQFFLILCGNALSKSFLVYKGSNLKQKAWLIGLLLSSFLLSLGVSVTIDAALGN</sequence>
<feature type="transmembrane region" description="Helical" evidence="1">
    <location>
        <begin position="264"/>
        <end position="287"/>
    </location>
</feature>
<feature type="transmembrane region" description="Helical" evidence="1">
    <location>
        <begin position="177"/>
        <end position="194"/>
    </location>
</feature>
<feature type="transmembrane region" description="Helical" evidence="1">
    <location>
        <begin position="123"/>
        <end position="143"/>
    </location>
</feature>
<accession>A0ABX7R4I5</accession>
<evidence type="ECO:0000259" key="2">
    <source>
        <dbReference type="Pfam" id="PF13194"/>
    </source>
</evidence>
<keyword evidence="1" id="KW-1133">Transmembrane helix</keyword>
<dbReference type="Pfam" id="PF13194">
    <property type="entry name" value="DUF4010"/>
    <property type="match status" value="1"/>
</dbReference>
<dbReference type="RefSeq" id="WP_207381680.1">
    <property type="nucleotide sequence ID" value="NZ_CP071502.1"/>
</dbReference>